<dbReference type="AlphaFoldDB" id="A0A8S0U731"/>
<evidence type="ECO:0000313" key="4">
    <source>
        <dbReference type="EMBL" id="CAA3012342.1"/>
    </source>
</evidence>
<dbReference type="Gramene" id="OE9A083826T1">
    <property type="protein sequence ID" value="OE9A083826C1"/>
    <property type="gene ID" value="OE9A083826"/>
</dbReference>
<dbReference type="GO" id="GO:0020037">
    <property type="term" value="F:heme binding"/>
    <property type="evidence" value="ECO:0007669"/>
    <property type="project" value="InterPro"/>
</dbReference>
<evidence type="ECO:0000256" key="3">
    <source>
        <dbReference type="SAM" id="Phobius"/>
    </source>
</evidence>
<dbReference type="Pfam" id="PF00067">
    <property type="entry name" value="p450"/>
    <property type="match status" value="1"/>
</dbReference>
<dbReference type="InterPro" id="IPR036396">
    <property type="entry name" value="Cyt_P450_sf"/>
</dbReference>
<keyword evidence="2" id="KW-0408">Iron</keyword>
<evidence type="ECO:0000256" key="1">
    <source>
        <dbReference type="ARBA" id="ARBA00022723"/>
    </source>
</evidence>
<sequence length="114" mass="13604">MLDYLLYSEKNKYKLNDEEMIDLIITILYLGYETVSMTTMMAIKYLHDHPEALEELRKEDSKIRKKKRPEYPIDYDDYKSMCFTRAVIYETSRLATIVNGILRKTTKDMEINGM</sequence>
<dbReference type="Proteomes" id="UP000594638">
    <property type="component" value="Unassembled WGS sequence"/>
</dbReference>
<dbReference type="SUPFAM" id="SSF48264">
    <property type="entry name" value="Cytochrome P450"/>
    <property type="match status" value="1"/>
</dbReference>
<dbReference type="PANTHER" id="PTHR24286">
    <property type="entry name" value="CYTOCHROME P450 26"/>
    <property type="match status" value="1"/>
</dbReference>
<reference evidence="4 5" key="1">
    <citation type="submission" date="2019-12" db="EMBL/GenBank/DDBJ databases">
        <authorList>
            <person name="Alioto T."/>
            <person name="Alioto T."/>
            <person name="Gomez Garrido J."/>
        </authorList>
    </citation>
    <scope>NUCLEOTIDE SEQUENCE [LARGE SCALE GENOMIC DNA]</scope>
</reference>
<dbReference type="PANTHER" id="PTHR24286:SF169">
    <property type="entry name" value="CYTOCHROME P450 85A1"/>
    <property type="match status" value="1"/>
</dbReference>
<dbReference type="EMBL" id="CACTIH010007397">
    <property type="protein sequence ID" value="CAA3012342.1"/>
    <property type="molecule type" value="Genomic_DNA"/>
</dbReference>
<gene>
    <name evidence="4" type="ORF">OLEA9_A083826</name>
</gene>
<dbReference type="GO" id="GO:0016125">
    <property type="term" value="P:sterol metabolic process"/>
    <property type="evidence" value="ECO:0007669"/>
    <property type="project" value="TreeGrafter"/>
</dbReference>
<keyword evidence="1" id="KW-0479">Metal-binding</keyword>
<name>A0A8S0U731_OLEEU</name>
<dbReference type="GO" id="GO:0004497">
    <property type="term" value="F:monooxygenase activity"/>
    <property type="evidence" value="ECO:0007669"/>
    <property type="project" value="InterPro"/>
</dbReference>
<dbReference type="OrthoDB" id="1372046at2759"/>
<dbReference type="GO" id="GO:0016132">
    <property type="term" value="P:brassinosteroid biosynthetic process"/>
    <property type="evidence" value="ECO:0007669"/>
    <property type="project" value="TreeGrafter"/>
</dbReference>
<dbReference type="Gene3D" id="1.10.630.10">
    <property type="entry name" value="Cytochrome P450"/>
    <property type="match status" value="1"/>
</dbReference>
<dbReference type="GO" id="GO:0010268">
    <property type="term" value="P:brassinosteroid homeostasis"/>
    <property type="evidence" value="ECO:0007669"/>
    <property type="project" value="TreeGrafter"/>
</dbReference>
<accession>A0A8S0U731</accession>
<evidence type="ECO:0000313" key="5">
    <source>
        <dbReference type="Proteomes" id="UP000594638"/>
    </source>
</evidence>
<dbReference type="InterPro" id="IPR001128">
    <property type="entry name" value="Cyt_P450"/>
</dbReference>
<organism evidence="4 5">
    <name type="scientific">Olea europaea subsp. europaea</name>
    <dbReference type="NCBI Taxonomy" id="158383"/>
    <lineage>
        <taxon>Eukaryota</taxon>
        <taxon>Viridiplantae</taxon>
        <taxon>Streptophyta</taxon>
        <taxon>Embryophyta</taxon>
        <taxon>Tracheophyta</taxon>
        <taxon>Spermatophyta</taxon>
        <taxon>Magnoliopsida</taxon>
        <taxon>eudicotyledons</taxon>
        <taxon>Gunneridae</taxon>
        <taxon>Pentapetalae</taxon>
        <taxon>asterids</taxon>
        <taxon>lamiids</taxon>
        <taxon>Lamiales</taxon>
        <taxon>Oleaceae</taxon>
        <taxon>Oleeae</taxon>
        <taxon>Olea</taxon>
    </lineage>
</organism>
<keyword evidence="3" id="KW-1133">Transmembrane helix</keyword>
<comment type="caution">
    <text evidence="4">The sequence shown here is derived from an EMBL/GenBank/DDBJ whole genome shotgun (WGS) entry which is preliminary data.</text>
</comment>
<dbReference type="GO" id="GO:0016705">
    <property type="term" value="F:oxidoreductase activity, acting on paired donors, with incorporation or reduction of molecular oxygen"/>
    <property type="evidence" value="ECO:0007669"/>
    <property type="project" value="InterPro"/>
</dbReference>
<keyword evidence="3" id="KW-0472">Membrane</keyword>
<feature type="transmembrane region" description="Helical" evidence="3">
    <location>
        <begin position="20"/>
        <end position="43"/>
    </location>
</feature>
<keyword evidence="5" id="KW-1185">Reference proteome</keyword>
<keyword evidence="3" id="KW-0812">Transmembrane</keyword>
<evidence type="ECO:0000256" key="2">
    <source>
        <dbReference type="ARBA" id="ARBA00023004"/>
    </source>
</evidence>
<dbReference type="GO" id="GO:0005506">
    <property type="term" value="F:iron ion binding"/>
    <property type="evidence" value="ECO:0007669"/>
    <property type="project" value="InterPro"/>
</dbReference>
<protein>
    <submittedName>
        <fullName evidence="4">Cytochrome P450 85A1</fullName>
    </submittedName>
</protein>
<proteinExistence type="predicted"/>